<protein>
    <submittedName>
        <fullName evidence="3">Uncharacterized protein</fullName>
    </submittedName>
</protein>
<keyword evidence="4" id="KW-1185">Reference proteome</keyword>
<keyword evidence="2" id="KW-0472">Membrane</keyword>
<dbReference type="Proteomes" id="UP001152747">
    <property type="component" value="Unassembled WGS sequence"/>
</dbReference>
<dbReference type="OrthoDB" id="5869292at2759"/>
<name>A0A9P1IX32_9PELO</name>
<sequence length="348" mass="38248">MCCCTRLHRHQIHLISYGIVSAGLITTGLVFTVFAIFQKESQIGKVWLAGPTTMVVGLVLAGKVVIDWGPAMLHAREGSIDSRLFDQLSQPAQFAPEPLRHPQMRIEHEPKCNGTASGSNMVQYNHSSSNTTVHSPIGGYSPHQQPTIHHYIHSPMSENGIPRMVASGSGRIPKNSVDCIPRNIEMDHSMNHRCGSGGMSMNDQHCMIYSQYNSPLNKFVYHNNDRSYSIPRQINNHPKCHSPRRSRPSLAYAYSNHHPSTHYNEHTNIPMNDQTCECTQYGSMLRRTTSPPSSLTNDSCIGSGGNGAGGGSAATTSSTTNNTTPTPTQTNAPYQGESFVLNERSYLI</sequence>
<evidence type="ECO:0000313" key="3">
    <source>
        <dbReference type="EMBL" id="CAI5453888.1"/>
    </source>
</evidence>
<accession>A0A9P1IX32</accession>
<gene>
    <name evidence="3" type="ORF">CAMP_LOCUS16525</name>
</gene>
<keyword evidence="2" id="KW-0812">Transmembrane</keyword>
<evidence type="ECO:0000313" key="4">
    <source>
        <dbReference type="Proteomes" id="UP001152747"/>
    </source>
</evidence>
<feature type="compositionally biased region" description="Low complexity" evidence="1">
    <location>
        <begin position="313"/>
        <end position="333"/>
    </location>
</feature>
<reference evidence="3" key="1">
    <citation type="submission" date="2022-11" db="EMBL/GenBank/DDBJ databases">
        <authorList>
            <person name="Kikuchi T."/>
        </authorList>
    </citation>
    <scope>NUCLEOTIDE SEQUENCE</scope>
    <source>
        <strain evidence="3">PS1010</strain>
    </source>
</reference>
<evidence type="ECO:0000256" key="2">
    <source>
        <dbReference type="SAM" id="Phobius"/>
    </source>
</evidence>
<proteinExistence type="predicted"/>
<dbReference type="AlphaFoldDB" id="A0A9P1IX32"/>
<feature type="transmembrane region" description="Helical" evidence="2">
    <location>
        <begin position="43"/>
        <end position="66"/>
    </location>
</feature>
<dbReference type="EMBL" id="CANHGI010000006">
    <property type="protein sequence ID" value="CAI5453888.1"/>
    <property type="molecule type" value="Genomic_DNA"/>
</dbReference>
<keyword evidence="2" id="KW-1133">Transmembrane helix</keyword>
<feature type="transmembrane region" description="Helical" evidence="2">
    <location>
        <begin position="12"/>
        <end position="37"/>
    </location>
</feature>
<comment type="caution">
    <text evidence="3">The sequence shown here is derived from an EMBL/GenBank/DDBJ whole genome shotgun (WGS) entry which is preliminary data.</text>
</comment>
<feature type="region of interest" description="Disordered" evidence="1">
    <location>
        <begin position="287"/>
        <end position="338"/>
    </location>
</feature>
<organism evidence="3 4">
    <name type="scientific">Caenorhabditis angaria</name>
    <dbReference type="NCBI Taxonomy" id="860376"/>
    <lineage>
        <taxon>Eukaryota</taxon>
        <taxon>Metazoa</taxon>
        <taxon>Ecdysozoa</taxon>
        <taxon>Nematoda</taxon>
        <taxon>Chromadorea</taxon>
        <taxon>Rhabditida</taxon>
        <taxon>Rhabditina</taxon>
        <taxon>Rhabditomorpha</taxon>
        <taxon>Rhabditoidea</taxon>
        <taxon>Rhabditidae</taxon>
        <taxon>Peloderinae</taxon>
        <taxon>Caenorhabditis</taxon>
    </lineage>
</organism>
<feature type="compositionally biased region" description="Polar residues" evidence="1">
    <location>
        <begin position="287"/>
        <end position="300"/>
    </location>
</feature>
<evidence type="ECO:0000256" key="1">
    <source>
        <dbReference type="SAM" id="MobiDB-lite"/>
    </source>
</evidence>
<feature type="compositionally biased region" description="Gly residues" evidence="1">
    <location>
        <begin position="302"/>
        <end position="312"/>
    </location>
</feature>